<proteinExistence type="predicted"/>
<reference evidence="3 4" key="1">
    <citation type="submission" date="2018-12" db="EMBL/GenBank/DDBJ databases">
        <title>Legionella sp,whole genome shotgun sequence.</title>
        <authorList>
            <person name="Wu H."/>
        </authorList>
    </citation>
    <scope>NUCLEOTIDE SEQUENCE [LARGE SCALE GENOMIC DNA]</scope>
    <source>
        <strain evidence="4">km714</strain>
    </source>
</reference>
<feature type="signal peptide" evidence="1">
    <location>
        <begin position="1"/>
        <end position="24"/>
    </location>
</feature>
<evidence type="ECO:0000259" key="2">
    <source>
        <dbReference type="PROSITE" id="PS50914"/>
    </source>
</evidence>
<dbReference type="Gene3D" id="3.30.1340.30">
    <property type="match status" value="2"/>
</dbReference>
<dbReference type="InterPro" id="IPR014004">
    <property type="entry name" value="Transpt-assoc_nodulatn_dom_bac"/>
</dbReference>
<dbReference type="PROSITE" id="PS50914">
    <property type="entry name" value="BON"/>
    <property type="match status" value="2"/>
</dbReference>
<keyword evidence="1" id="KW-0732">Signal</keyword>
<dbReference type="OrthoDB" id="5653754at2"/>
<dbReference type="InterPro" id="IPR051686">
    <property type="entry name" value="Lipoprotein_DolP"/>
</dbReference>
<dbReference type="RefSeq" id="WP_127032655.1">
    <property type="nucleotide sequence ID" value="NZ_RZGR01000018.1"/>
</dbReference>
<organism evidence="3 4">
    <name type="scientific">Legionella septentrionalis</name>
    <dbReference type="NCBI Taxonomy" id="2498109"/>
    <lineage>
        <taxon>Bacteria</taxon>
        <taxon>Pseudomonadati</taxon>
        <taxon>Pseudomonadota</taxon>
        <taxon>Gammaproteobacteria</taxon>
        <taxon>Legionellales</taxon>
        <taxon>Legionellaceae</taxon>
        <taxon>Legionella</taxon>
    </lineage>
</organism>
<sequence length="188" mass="20438">MQRSKHLILIAIFCCFFAPLHATALGKDIKEIEQEISDSVITAKIKAKFTKNRNLNPLKISVSTENGLVTLHGHVKDQQAFMEALKLARNTKGVKNVDAEGLDIKVVNLALTDAYITARVEAAIFKAKVLDDESIPLVGVKASTTNGIVTLSGSIQNDKAIAAILKRVSAIRGVRKIISHLEIKKDDA</sequence>
<evidence type="ECO:0000313" key="3">
    <source>
        <dbReference type="EMBL" id="RUQ85268.1"/>
    </source>
</evidence>
<dbReference type="SMART" id="SM00749">
    <property type="entry name" value="BON"/>
    <property type="match status" value="2"/>
</dbReference>
<keyword evidence="4" id="KW-1185">Reference proteome</keyword>
<dbReference type="PANTHER" id="PTHR34606:SF16">
    <property type="entry name" value="BON DOMAIN-CONTAINING PROTEIN"/>
    <property type="match status" value="1"/>
</dbReference>
<feature type="domain" description="BON" evidence="2">
    <location>
        <begin position="112"/>
        <end position="185"/>
    </location>
</feature>
<dbReference type="PANTHER" id="PTHR34606">
    <property type="entry name" value="BON DOMAIN-CONTAINING PROTEIN"/>
    <property type="match status" value="1"/>
</dbReference>
<comment type="caution">
    <text evidence="3">The sequence shown here is derived from an EMBL/GenBank/DDBJ whole genome shotgun (WGS) entry which is preliminary data.</text>
</comment>
<name>A0A3S0VMY1_9GAMM</name>
<dbReference type="Proteomes" id="UP000288012">
    <property type="component" value="Unassembled WGS sequence"/>
</dbReference>
<evidence type="ECO:0000256" key="1">
    <source>
        <dbReference type="SAM" id="SignalP"/>
    </source>
</evidence>
<protein>
    <submittedName>
        <fullName evidence="3">BON domain-containing protein</fullName>
    </submittedName>
</protein>
<evidence type="ECO:0000313" key="4">
    <source>
        <dbReference type="Proteomes" id="UP000288012"/>
    </source>
</evidence>
<dbReference type="EMBL" id="RZGR01000018">
    <property type="protein sequence ID" value="RUQ85268.1"/>
    <property type="molecule type" value="Genomic_DNA"/>
</dbReference>
<feature type="domain" description="BON" evidence="2">
    <location>
        <begin position="37"/>
        <end position="108"/>
    </location>
</feature>
<dbReference type="InterPro" id="IPR007055">
    <property type="entry name" value="BON_dom"/>
</dbReference>
<accession>A0A3S0VMY1</accession>
<dbReference type="AlphaFoldDB" id="A0A3S0VMY1"/>
<feature type="chain" id="PRO_5018660418" evidence="1">
    <location>
        <begin position="25"/>
        <end position="188"/>
    </location>
</feature>
<gene>
    <name evidence="3" type="ORF">EKM59_06960</name>
</gene>
<dbReference type="Pfam" id="PF04972">
    <property type="entry name" value="BON"/>
    <property type="match status" value="2"/>
</dbReference>